<protein>
    <recommendedName>
        <fullName evidence="2">YkgJ family cysteine cluster protein</fullName>
    </recommendedName>
</protein>
<accession>E1YDI2</accession>
<sequence length="260" mass="30367">MKYTELDNIDSLSTGMIGNNEVFSFECHSKIACFNKCCRNINLFLYPYDILRLKKRLGISSDEFLDKYTDIVMRPSGFFPEVLLRMSETQEKTCPFLSEQGCSVYIDRPDTCRTFPVEQGIFFDAKKKESIPVYFFKPPDFCLGQHEKKQWTAASWAKDQDASAHNQMTALWAELVSLFRNNPWGSEGTEGSKAKMAFMATYNIDSFRDFIINSSFLKRYKIKYELLSKLKINDTVLLKFGFTWIKYFLWGIKTKNIQQR</sequence>
<dbReference type="PANTHER" id="PTHR35866">
    <property type="entry name" value="PUTATIVE-RELATED"/>
    <property type="match status" value="1"/>
</dbReference>
<reference evidence="1" key="1">
    <citation type="journal article" date="2011" name="Environ. Microbiol.">
        <title>Genomic insights into the metabolic potential of the polycyclic aromatic hydrocarbon degrading sulfate-reducing Deltaproteobacterium N47.</title>
        <authorList>
            <person name="Bergmann F."/>
            <person name="Selesi D."/>
            <person name="Weinmaier T."/>
            <person name="Tischler P."/>
            <person name="Rattei T."/>
            <person name="Meckenstock R.U."/>
        </authorList>
    </citation>
    <scope>NUCLEOTIDE SEQUENCE</scope>
</reference>
<dbReference type="AlphaFoldDB" id="E1YDI2"/>
<gene>
    <name evidence="1" type="ORF">N47_G39500</name>
</gene>
<dbReference type="InterPro" id="IPR005358">
    <property type="entry name" value="Puta_zinc/iron-chelating_dom"/>
</dbReference>
<dbReference type="EMBL" id="FR695868">
    <property type="protein sequence ID" value="CBX28626.1"/>
    <property type="molecule type" value="Genomic_DNA"/>
</dbReference>
<proteinExistence type="predicted"/>
<dbReference type="PANTHER" id="PTHR35866:SF1">
    <property type="entry name" value="YKGJ FAMILY CYSTEINE CLUSTER PROTEIN"/>
    <property type="match status" value="1"/>
</dbReference>
<dbReference type="Pfam" id="PF03692">
    <property type="entry name" value="CxxCxxCC"/>
    <property type="match status" value="1"/>
</dbReference>
<name>E1YDI2_9BACT</name>
<evidence type="ECO:0008006" key="2">
    <source>
        <dbReference type="Google" id="ProtNLM"/>
    </source>
</evidence>
<organism evidence="1">
    <name type="scientific">uncultured Desulfobacterium sp</name>
    <dbReference type="NCBI Taxonomy" id="201089"/>
    <lineage>
        <taxon>Bacteria</taxon>
        <taxon>Pseudomonadati</taxon>
        <taxon>Thermodesulfobacteriota</taxon>
        <taxon>Desulfobacteria</taxon>
        <taxon>Desulfobacterales</taxon>
        <taxon>Desulfobacteriaceae</taxon>
        <taxon>Desulfobacterium</taxon>
        <taxon>environmental samples</taxon>
    </lineage>
</organism>
<evidence type="ECO:0000313" key="1">
    <source>
        <dbReference type="EMBL" id="CBX28626.1"/>
    </source>
</evidence>